<dbReference type="RefSeq" id="WP_110390947.1">
    <property type="nucleotide sequence ID" value="NZ_DAIMVG010000048.1"/>
</dbReference>
<dbReference type="EMBL" id="QJKI01000011">
    <property type="protein sequence ID" value="PXX78422.1"/>
    <property type="molecule type" value="Genomic_DNA"/>
</dbReference>
<keyword evidence="1" id="KW-1133">Transmembrane helix</keyword>
<evidence type="ECO:0000313" key="3">
    <source>
        <dbReference type="Proteomes" id="UP000247555"/>
    </source>
</evidence>
<accession>A0A318KPH1</accession>
<feature type="transmembrane region" description="Helical" evidence="1">
    <location>
        <begin position="69"/>
        <end position="93"/>
    </location>
</feature>
<dbReference type="AlphaFoldDB" id="A0A318KPH1"/>
<keyword evidence="1" id="KW-0812">Transmembrane</keyword>
<feature type="transmembrane region" description="Helical" evidence="1">
    <location>
        <begin position="38"/>
        <end position="57"/>
    </location>
</feature>
<organism evidence="2 3">
    <name type="scientific">Rivihabitans pingtungensis</name>
    <dbReference type="NCBI Taxonomy" id="1054498"/>
    <lineage>
        <taxon>Bacteria</taxon>
        <taxon>Pseudomonadati</taxon>
        <taxon>Pseudomonadota</taxon>
        <taxon>Betaproteobacteria</taxon>
        <taxon>Neisseriales</taxon>
        <taxon>Aquaspirillaceae</taxon>
        <taxon>Rivihabitans</taxon>
    </lineage>
</organism>
<comment type="caution">
    <text evidence="2">The sequence shown here is derived from an EMBL/GenBank/DDBJ whole genome shotgun (WGS) entry which is preliminary data.</text>
</comment>
<proteinExistence type="predicted"/>
<evidence type="ECO:0000256" key="1">
    <source>
        <dbReference type="SAM" id="Phobius"/>
    </source>
</evidence>
<dbReference type="Pfam" id="PF10993">
    <property type="entry name" value="DUF2818"/>
    <property type="match status" value="1"/>
</dbReference>
<dbReference type="Proteomes" id="UP000247555">
    <property type="component" value="Unassembled WGS sequence"/>
</dbReference>
<protein>
    <submittedName>
        <fullName evidence="2">Uncharacterized protein DUF2818</fullName>
    </submittedName>
</protein>
<reference evidence="2 3" key="1">
    <citation type="submission" date="2018-05" db="EMBL/GenBank/DDBJ databases">
        <title>Genomic Encyclopedia of Type Strains, Phase IV (KMG-IV): sequencing the most valuable type-strain genomes for metagenomic binning, comparative biology and taxonomic classification.</title>
        <authorList>
            <person name="Goeker M."/>
        </authorList>
    </citation>
    <scope>NUCLEOTIDE SEQUENCE [LARGE SCALE GENOMIC DNA]</scope>
    <source>
        <strain evidence="2 3">DSM 29661</strain>
    </source>
</reference>
<evidence type="ECO:0000313" key="2">
    <source>
        <dbReference type="EMBL" id="PXX78422.1"/>
    </source>
</evidence>
<keyword evidence="1" id="KW-0472">Membrane</keyword>
<dbReference type="InterPro" id="IPR016768">
    <property type="entry name" value="UCP019883"/>
</dbReference>
<sequence length="97" mass="10988">METRMAIVLLCAALAANLPFILNKVAGVWAVPRKHVGWCLLELGVLYFAVGGLAYLLESQVSPVHVQKWQFYVTTFSLFLVLAFPGFIARFFWKRRA</sequence>
<feature type="transmembrane region" description="Helical" evidence="1">
    <location>
        <begin position="6"/>
        <end position="26"/>
    </location>
</feature>
<dbReference type="OrthoDB" id="5785537at2"/>
<keyword evidence="3" id="KW-1185">Reference proteome</keyword>
<name>A0A318KPH1_9NEIS</name>
<gene>
    <name evidence="2" type="ORF">DFR34_11155</name>
</gene>
<dbReference type="PIRSF" id="PIRSF019883">
    <property type="entry name" value="UCP019883"/>
    <property type="match status" value="1"/>
</dbReference>